<evidence type="ECO:0000313" key="2">
    <source>
        <dbReference type="EMBL" id="TMW56834.1"/>
    </source>
</evidence>
<dbReference type="Proteomes" id="UP000794436">
    <property type="component" value="Unassembled WGS sequence"/>
</dbReference>
<evidence type="ECO:0000313" key="3">
    <source>
        <dbReference type="Proteomes" id="UP000794436"/>
    </source>
</evidence>
<dbReference type="OrthoDB" id="10440453at2759"/>
<sequence>MVRKGSKSATTYANLTAEDVDAIVLATSGSIKDKAVDPRKIVGTIHIKKYLADAKINGKVETWISIIKKLTAPVEDGKTKPELTSDELEALEQCKVETKTYLEDEASDALKAKVLQSSDELKNLKDVSSSMKFKFSRFAHEVVTHVINLMVRELLTFTCDSCAAQKAKLTKVSHVPWSDLQTKLMAGLYMNTKATFESVHPITEPVEESDAAAEEEATEESPVEETKAAKPRLSQYISNTFKEIVCRDERFKGLLLGKEVTSLVNDIIYQVLDRYTNVIKPLLQATQSKTVNERLAVLATKILLQDHVHATDADVLVVLDVVQARLDELKVQPEVEAEVEEPVEDAPKPAKKGAKKH</sequence>
<feature type="region of interest" description="Disordered" evidence="1">
    <location>
        <begin position="334"/>
        <end position="357"/>
    </location>
</feature>
<reference evidence="2" key="1">
    <citation type="submission" date="2019-03" db="EMBL/GenBank/DDBJ databases">
        <title>Long read genome sequence of the mycoparasitic Pythium oligandrum ATCC 38472 isolated from sugarbeet rhizosphere.</title>
        <authorList>
            <person name="Gaulin E."/>
        </authorList>
    </citation>
    <scope>NUCLEOTIDE SEQUENCE</scope>
    <source>
        <strain evidence="2">ATCC 38472_TT</strain>
    </source>
</reference>
<organism evidence="2 3">
    <name type="scientific">Pythium oligandrum</name>
    <name type="common">Mycoparasitic fungus</name>
    <dbReference type="NCBI Taxonomy" id="41045"/>
    <lineage>
        <taxon>Eukaryota</taxon>
        <taxon>Sar</taxon>
        <taxon>Stramenopiles</taxon>
        <taxon>Oomycota</taxon>
        <taxon>Peronosporomycetes</taxon>
        <taxon>Pythiales</taxon>
        <taxon>Pythiaceae</taxon>
        <taxon>Pythium</taxon>
    </lineage>
</organism>
<accession>A0A8K1FDF1</accession>
<feature type="compositionally biased region" description="Acidic residues" evidence="1">
    <location>
        <begin position="206"/>
        <end position="223"/>
    </location>
</feature>
<evidence type="ECO:0000256" key="1">
    <source>
        <dbReference type="SAM" id="MobiDB-lite"/>
    </source>
</evidence>
<dbReference type="AlphaFoldDB" id="A0A8K1FDF1"/>
<gene>
    <name evidence="2" type="ORF">Poli38472_006844</name>
</gene>
<feature type="compositionally biased region" description="Acidic residues" evidence="1">
    <location>
        <begin position="335"/>
        <end position="344"/>
    </location>
</feature>
<feature type="region of interest" description="Disordered" evidence="1">
    <location>
        <begin position="206"/>
        <end position="228"/>
    </location>
</feature>
<dbReference type="EMBL" id="SPLM01000145">
    <property type="protein sequence ID" value="TMW56834.1"/>
    <property type="molecule type" value="Genomic_DNA"/>
</dbReference>
<comment type="caution">
    <text evidence="2">The sequence shown here is derived from an EMBL/GenBank/DDBJ whole genome shotgun (WGS) entry which is preliminary data.</text>
</comment>
<name>A0A8K1FDF1_PYTOL</name>
<protein>
    <submittedName>
        <fullName evidence="2">Uncharacterized protein</fullName>
    </submittedName>
</protein>
<proteinExistence type="predicted"/>
<keyword evidence="3" id="KW-1185">Reference proteome</keyword>